<dbReference type="InterPro" id="IPR003777">
    <property type="entry name" value="XdhC_CoxI"/>
</dbReference>
<protein>
    <submittedName>
        <fullName evidence="3">Methylmalonyl Co-A mutase-associated GTPase MeaB</fullName>
    </submittedName>
</protein>
<dbReference type="Pfam" id="PF13478">
    <property type="entry name" value="XdhC_C"/>
    <property type="match status" value="1"/>
</dbReference>
<dbReference type="SUPFAM" id="SSF52540">
    <property type="entry name" value="P-loop containing nucleoside triphosphate hydrolases"/>
    <property type="match status" value="1"/>
</dbReference>
<comment type="similarity">
    <text evidence="1">Belongs to the SIMIBI class G3E GTPase family. ArgK/MeaB subfamily.</text>
</comment>
<evidence type="ECO:0000256" key="1">
    <source>
        <dbReference type="ARBA" id="ARBA00009625"/>
    </source>
</evidence>
<dbReference type="InterPro" id="IPR052698">
    <property type="entry name" value="MoCofactor_Util/Proc"/>
</dbReference>
<dbReference type="Pfam" id="PF03308">
    <property type="entry name" value="MeaB"/>
    <property type="match status" value="1"/>
</dbReference>
<dbReference type="PANTHER" id="PTHR30388">
    <property type="entry name" value="ALDEHYDE OXIDOREDUCTASE MOLYBDENUM COFACTOR ASSEMBLY PROTEIN"/>
    <property type="match status" value="1"/>
</dbReference>
<dbReference type="RefSeq" id="WP_407277910.1">
    <property type="nucleotide sequence ID" value="NZ_CP141259.1"/>
</dbReference>
<feature type="domain" description="AAA+ ATPase" evidence="2">
    <location>
        <begin position="47"/>
        <end position="191"/>
    </location>
</feature>
<dbReference type="Proteomes" id="UP001626593">
    <property type="component" value="Chromosome"/>
</dbReference>
<dbReference type="NCBIfam" id="TIGR00750">
    <property type="entry name" value="lao"/>
    <property type="match status" value="1"/>
</dbReference>
<proteinExistence type="inferred from homology"/>
<dbReference type="InterPro" id="IPR003593">
    <property type="entry name" value="AAA+_ATPase"/>
</dbReference>
<dbReference type="InterPro" id="IPR027051">
    <property type="entry name" value="XdhC_Rossmann_dom"/>
</dbReference>
<dbReference type="Gene3D" id="3.40.50.720">
    <property type="entry name" value="NAD(P)-binding Rossmann-like Domain"/>
    <property type="match status" value="1"/>
</dbReference>
<dbReference type="Pfam" id="PF02625">
    <property type="entry name" value="XdhC_CoxI"/>
    <property type="match status" value="1"/>
</dbReference>
<reference evidence="3 4" key="1">
    <citation type="submission" date="2023-12" db="EMBL/GenBank/DDBJ databases">
        <title>A. evansii MAY27, complete genome.</title>
        <authorList>
            <person name="Wang Y."/>
        </authorList>
    </citation>
    <scope>NUCLEOTIDE SEQUENCE [LARGE SCALE GENOMIC DNA]</scope>
    <source>
        <strain evidence="3 4">MAY27</strain>
    </source>
</reference>
<dbReference type="Gene3D" id="3.40.50.300">
    <property type="entry name" value="P-loop containing nucleotide triphosphate hydrolases"/>
    <property type="match status" value="1"/>
</dbReference>
<organism evidence="3 4">
    <name type="scientific">Aromatoleum evansii</name>
    <name type="common">Azoarcus evansii</name>
    <dbReference type="NCBI Taxonomy" id="59406"/>
    <lineage>
        <taxon>Bacteria</taxon>
        <taxon>Pseudomonadati</taxon>
        <taxon>Pseudomonadota</taxon>
        <taxon>Betaproteobacteria</taxon>
        <taxon>Rhodocyclales</taxon>
        <taxon>Rhodocyclaceae</taxon>
        <taxon>Aromatoleum</taxon>
    </lineage>
</organism>
<evidence type="ECO:0000259" key="2">
    <source>
        <dbReference type="SMART" id="SM00382"/>
    </source>
</evidence>
<dbReference type="InterPro" id="IPR027417">
    <property type="entry name" value="P-loop_NTPase"/>
</dbReference>
<keyword evidence="4" id="KW-1185">Reference proteome</keyword>
<dbReference type="InterPro" id="IPR005129">
    <property type="entry name" value="GTPase_ArgK"/>
</dbReference>
<evidence type="ECO:0000313" key="3">
    <source>
        <dbReference type="EMBL" id="WRL44559.1"/>
    </source>
</evidence>
<gene>
    <name evidence="3" type="primary">meaB</name>
    <name evidence="3" type="ORF">U5817_15230</name>
</gene>
<dbReference type="EMBL" id="CP141259">
    <property type="protein sequence ID" value="WRL44559.1"/>
    <property type="molecule type" value="Genomic_DNA"/>
</dbReference>
<sequence length="605" mass="62273">MPPPPSPDFDAIAAGSRPALARALTAIENDLPGADALLASLAGRVGRAHVVGITGAPGAGKSTLISALLGELLARDRRVAVVAVDPSSPVSGGALLGDRVRMGTHGSDERVFIRSLSSRGQLGGLSRKTAHAVDLFDAAGFDVVVVETVGVGQSEVEIARLADTRVVVCAPGLGDEVQAIKAGVLEIADILVVNKGDSPVAAATVRDLEARGGARGEGWEVPVLTTVASSGEGVAALADRLASHAQVAGIGRRLKTSSAAPAPSAPSAPATDDQIFAQVERWRAESRGVALATVVRTWGSSPRPEGSHLAVEEGGAFVGSVSGGCIEGAVIGEAQDSIADGKARLLEFGVSDEQAWEVGLACGGRVQVLVERVDDELFGPLLTARRAKRPVALVTRLADGAHALVFDDAVAGELALDDTQLAETRARVAANRSGALAAGKHANEEPLFARCHVGAPRMIIVGAVHITQALAPMAAIAGFDVVVVDPRRAFATPERLPNVEVSTEWPDEALERLQPDAQTAVITLTHDPKLDDPALTIALASPAFYIGSLGSTRTHAKRVARLTEAGLGEAIPRIRAPVGLDLGGRAPAEIAVAILAEVIQTRHQK</sequence>
<accession>A0ABZ1AGX7</accession>
<evidence type="ECO:0000313" key="4">
    <source>
        <dbReference type="Proteomes" id="UP001626593"/>
    </source>
</evidence>
<name>A0ABZ1AGX7_AROEV</name>
<dbReference type="SMART" id="SM00382">
    <property type="entry name" value="AAA"/>
    <property type="match status" value="1"/>
</dbReference>
<dbReference type="PANTHER" id="PTHR30388:SF4">
    <property type="entry name" value="MOLYBDENUM COFACTOR INSERTION CHAPERONE PAOD"/>
    <property type="match status" value="1"/>
</dbReference>